<evidence type="ECO:0000313" key="1">
    <source>
        <dbReference type="EMBL" id="MBB2466684.1"/>
    </source>
</evidence>
<gene>
    <name evidence="1" type="ORF">HEP30_011295</name>
</gene>
<accession>A0A8T3UN41</accession>
<evidence type="ECO:0000313" key="2">
    <source>
        <dbReference type="Proteomes" id="UP000531761"/>
    </source>
</evidence>
<comment type="caution">
    <text evidence="1">The sequence shown here is derived from an EMBL/GenBank/DDBJ whole genome shotgun (WGS) entry which is preliminary data.</text>
</comment>
<reference evidence="1 2" key="1">
    <citation type="submission" date="2020-08" db="EMBL/GenBank/DDBJ databases">
        <title>Draft genome sequences of isolates of diverse host origin from the E. coli Reference Center.</title>
        <authorList>
            <person name="Lacher D.W."/>
            <person name="Mammel M.K."/>
            <person name="Gangiredla J."/>
            <person name="Gebru S.T."/>
            <person name="Barnaba T.J."/>
            <person name="Majowicz S.A."/>
            <person name="Dudley E.G."/>
        </authorList>
    </citation>
    <scope>NUCLEOTIDE SEQUENCE [LARGE SCALE GENOMIC DNA]</scope>
    <source>
        <strain evidence="1 2">10.0349</strain>
    </source>
</reference>
<organism evidence="1 2">
    <name type="scientific">Escherichia coli</name>
    <dbReference type="NCBI Taxonomy" id="562"/>
    <lineage>
        <taxon>Bacteria</taxon>
        <taxon>Pseudomonadati</taxon>
        <taxon>Pseudomonadota</taxon>
        <taxon>Gammaproteobacteria</taxon>
        <taxon>Enterobacterales</taxon>
        <taxon>Enterobacteriaceae</taxon>
        <taxon>Escherichia</taxon>
    </lineage>
</organism>
<protein>
    <submittedName>
        <fullName evidence="1">Uncharacterized protein</fullName>
    </submittedName>
</protein>
<dbReference type="RefSeq" id="WP_069325160.1">
    <property type="nucleotide sequence ID" value="NZ_JAKVXS010000061.1"/>
</dbReference>
<dbReference type="Proteomes" id="UP000531761">
    <property type="component" value="Unassembled WGS sequence"/>
</dbReference>
<proteinExistence type="predicted"/>
<name>A0A8T3UN41_ECOLX</name>
<dbReference type="EMBL" id="JABWMK020000015">
    <property type="protein sequence ID" value="MBB2466684.1"/>
    <property type="molecule type" value="Genomic_DNA"/>
</dbReference>
<sequence>MSGCALIEYNNRTARIRGEVAQGDKHYIQYALAHWAVIAIRIRNTDHHFTRLPVDEWIEGIAKQVNPSEAREQIFNALLRCKPGIFKFI</sequence>
<dbReference type="AlphaFoldDB" id="A0A8T3UN41"/>